<accession>A0A4Y3PP07</accession>
<feature type="domain" description="N-acetyltransferase" evidence="1">
    <location>
        <begin position="10"/>
        <end position="169"/>
    </location>
</feature>
<dbReference type="InterPro" id="IPR016181">
    <property type="entry name" value="Acyl_CoA_acyltransferase"/>
</dbReference>
<comment type="caution">
    <text evidence="2">The sequence shown here is derived from an EMBL/GenBank/DDBJ whole genome shotgun (WGS) entry which is preliminary data.</text>
</comment>
<dbReference type="Gene3D" id="3.40.630.30">
    <property type="match status" value="1"/>
</dbReference>
<evidence type="ECO:0000259" key="1">
    <source>
        <dbReference type="PROSITE" id="PS51186"/>
    </source>
</evidence>
<dbReference type="CDD" id="cd04301">
    <property type="entry name" value="NAT_SF"/>
    <property type="match status" value="1"/>
</dbReference>
<dbReference type="InterPro" id="IPR000182">
    <property type="entry name" value="GNAT_dom"/>
</dbReference>
<dbReference type="STRING" id="54914.AV540_01090"/>
<evidence type="ECO:0000313" key="2">
    <source>
        <dbReference type="EMBL" id="GEB32141.1"/>
    </source>
</evidence>
<dbReference type="SUPFAM" id="SSF55729">
    <property type="entry name" value="Acyl-CoA N-acyltransferases (Nat)"/>
    <property type="match status" value="1"/>
</dbReference>
<dbReference type="PROSITE" id="PS51186">
    <property type="entry name" value="GNAT"/>
    <property type="match status" value="1"/>
</dbReference>
<dbReference type="GO" id="GO:0016747">
    <property type="term" value="F:acyltransferase activity, transferring groups other than amino-acyl groups"/>
    <property type="evidence" value="ECO:0007669"/>
    <property type="project" value="InterPro"/>
</dbReference>
<dbReference type="Proteomes" id="UP000316882">
    <property type="component" value="Unassembled WGS sequence"/>
</dbReference>
<evidence type="ECO:0000313" key="3">
    <source>
        <dbReference type="Proteomes" id="UP000316882"/>
    </source>
</evidence>
<keyword evidence="3" id="KW-1185">Reference proteome</keyword>
<protein>
    <recommendedName>
        <fullName evidence="1">N-acetyltransferase domain-containing protein</fullName>
    </recommendedName>
</protein>
<reference evidence="2 3" key="1">
    <citation type="submission" date="2019-06" db="EMBL/GenBank/DDBJ databases">
        <title>Whole genome shotgun sequence of Brevibacillus parabrevis NBRC 12334.</title>
        <authorList>
            <person name="Hosoyama A."/>
            <person name="Uohara A."/>
            <person name="Ohji S."/>
            <person name="Ichikawa N."/>
        </authorList>
    </citation>
    <scope>NUCLEOTIDE SEQUENCE [LARGE SCALE GENOMIC DNA]</scope>
    <source>
        <strain evidence="2 3">NBRC 12334</strain>
    </source>
</reference>
<sequence length="170" mass="19401">MTLSFSGKQLVIREMQRAELPYVLDMYNSNPQYNLLRSRTDTMNLSELEAEYHSALAIPHGYWLLLTVKEAPVGVMHVVLSSEHDAKSWVSLLVLHASWQRKGLGTEAVKLFEDFCLLRGTKHIHHGIIAYNEPALLFWGKLGYEQYRQVEAPVGQLTQPVLLVAKWLEA</sequence>
<dbReference type="AlphaFoldDB" id="A0A4Y3PP07"/>
<dbReference type="RefSeq" id="WP_122966215.1">
    <property type="nucleotide sequence ID" value="NZ_BJMH01000006.1"/>
</dbReference>
<dbReference type="EMBL" id="BJMH01000006">
    <property type="protein sequence ID" value="GEB32141.1"/>
    <property type="molecule type" value="Genomic_DNA"/>
</dbReference>
<gene>
    <name evidence="2" type="ORF">BPA01_17210</name>
</gene>
<organism evidence="2 3">
    <name type="scientific">Brevibacillus parabrevis</name>
    <dbReference type="NCBI Taxonomy" id="54914"/>
    <lineage>
        <taxon>Bacteria</taxon>
        <taxon>Bacillati</taxon>
        <taxon>Bacillota</taxon>
        <taxon>Bacilli</taxon>
        <taxon>Bacillales</taxon>
        <taxon>Paenibacillaceae</taxon>
        <taxon>Brevibacillus</taxon>
    </lineage>
</organism>
<dbReference type="Pfam" id="PF00583">
    <property type="entry name" value="Acetyltransf_1"/>
    <property type="match status" value="1"/>
</dbReference>
<name>A0A4Y3PP07_BREPA</name>
<proteinExistence type="predicted"/>